<dbReference type="InterPro" id="IPR005546">
    <property type="entry name" value="Autotransporte_beta"/>
</dbReference>
<organism evidence="3 4">
    <name type="scientific">Nitrospirillum amazonense</name>
    <dbReference type="NCBI Taxonomy" id="28077"/>
    <lineage>
        <taxon>Bacteria</taxon>
        <taxon>Pseudomonadati</taxon>
        <taxon>Pseudomonadota</taxon>
        <taxon>Alphaproteobacteria</taxon>
        <taxon>Rhodospirillales</taxon>
        <taxon>Azospirillaceae</taxon>
        <taxon>Nitrospirillum</taxon>
    </lineage>
</organism>
<comment type="caution">
    <text evidence="3">The sequence shown here is derived from an EMBL/GenBank/DDBJ whole genome shotgun (WGS) entry which is preliminary data.</text>
</comment>
<dbReference type="PROSITE" id="PS51208">
    <property type="entry name" value="AUTOTRANSPORTER"/>
    <property type="match status" value="1"/>
</dbReference>
<dbReference type="InterPro" id="IPR036709">
    <property type="entry name" value="Autotransporte_beta_dom_sf"/>
</dbReference>
<dbReference type="SMART" id="SM00869">
    <property type="entry name" value="Autotransporter"/>
    <property type="match status" value="1"/>
</dbReference>
<dbReference type="Proteomes" id="UP000315751">
    <property type="component" value="Unassembled WGS sequence"/>
</dbReference>
<dbReference type="AlphaFoldDB" id="A0A560GVN9"/>
<dbReference type="RefSeq" id="WP_145735066.1">
    <property type="nucleotide sequence ID" value="NZ_VITR01000014.1"/>
</dbReference>
<evidence type="ECO:0000259" key="2">
    <source>
        <dbReference type="PROSITE" id="PS51208"/>
    </source>
</evidence>
<keyword evidence="1" id="KW-0732">Signal</keyword>
<dbReference type="SUPFAM" id="SSF103515">
    <property type="entry name" value="Autotransporter"/>
    <property type="match status" value="1"/>
</dbReference>
<keyword evidence="4" id="KW-1185">Reference proteome</keyword>
<sequence>MKRLLAPVAAAPLCLAALTDLHAATTISDTRSSGVATSTTGDLTITGTVSPSSGTAVTLDSSNTVSSSGTISITGSDDTTGILVKGGNTGSVSLSGTLTLTDSSVSSTIPLTSAERRNGIWVSGTGVFTGDINTSATITVRGNDSAGIRVATEMDGSLTMSGTVSVTGNNSYGIQTTAITAGTILISGTVSALGTGSVGVALDGVTEGTVQVSGSVSSTGYLSTTRPTTTAGFAALTANDELQGGAAFRISATTTGGLNLLSTGSITSYGSAPALLIGNTSYTVELGAVPGSTYGLVLAGAVVASGVYDGFSTTGVQIGGLGGSVVIDGGIDLAGSLTTLSYKADSTGIQVGSGASAPNITVSGSISTTVSSQSSQATAISIASGASISTLTISGTVAAYATGFAGATTPVASNAVAISDASGTVTQITNTGTILAKVSESTDNTGITGTATALDLRANTSGVTINSSGTITGDILLGSGDATVNLTGGTVTGALSYGSGTNTLTIDGGATYSGALTSDGTLAATVTNGKLRDTSTSTINMRSLTVGSSGEIDFTADPANNTNTLFNVSGAASLASGTKIGLIFKSKVTDSNSFTVIKASSLSVGTTDQSLLGDVSYWYKASIAADTTAGTVTVNVARRSAAEAGITVGASAFNAIYGAFDKDTQMGEAFFNATSASTFGSLYEKMLPDYNGGPFQLLNRGMMALARTQADPTVAMVDEKRGAWVQELGFAVSQNRDQGPGYNGNGVALMGGYEKSVENVGIVGLSSAYMITAVNDPDASSGNQVKGQVFTGGAYWRDRYGGLMANASVNAGYIRFSSTRVFTGTDDDSASFERDASAHWTGYMGDAHIGLGYEQSLGFMFVRPTTSLDYFVLSDGAHQESGGTDAFNLKIGERTGQQGNAEAALTFGTQLGGDFQWKPALTVGWKQVFGDGAGDTTASFAGGSSFTLVPQSMVGGGPIARLTVQGGNRYSDIALELGGESRHGYIGYDARFVSKFRF</sequence>
<feature type="signal peptide" evidence="1">
    <location>
        <begin position="1"/>
        <end position="23"/>
    </location>
</feature>
<evidence type="ECO:0000313" key="4">
    <source>
        <dbReference type="Proteomes" id="UP000315751"/>
    </source>
</evidence>
<gene>
    <name evidence="3" type="ORF">FBZ90_114111</name>
</gene>
<reference evidence="3 4" key="1">
    <citation type="submission" date="2019-06" db="EMBL/GenBank/DDBJ databases">
        <title>Genomic Encyclopedia of Type Strains, Phase IV (KMG-V): Genome sequencing to study the core and pangenomes of soil and plant-associated prokaryotes.</title>
        <authorList>
            <person name="Whitman W."/>
        </authorList>
    </citation>
    <scope>NUCLEOTIDE SEQUENCE [LARGE SCALE GENOMIC DNA]</scope>
    <source>
        <strain evidence="3 4">BR 11622</strain>
    </source>
</reference>
<dbReference type="EMBL" id="VITR01000014">
    <property type="protein sequence ID" value="TWB37624.1"/>
    <property type="molecule type" value="Genomic_DNA"/>
</dbReference>
<evidence type="ECO:0000313" key="3">
    <source>
        <dbReference type="EMBL" id="TWB37624.1"/>
    </source>
</evidence>
<accession>A0A560GVN9</accession>
<evidence type="ECO:0000256" key="1">
    <source>
        <dbReference type="SAM" id="SignalP"/>
    </source>
</evidence>
<proteinExistence type="predicted"/>
<dbReference type="OrthoDB" id="7613961at2"/>
<feature type="chain" id="PRO_5021733084" description="Autotransporter domain-containing protein" evidence="1">
    <location>
        <begin position="24"/>
        <end position="998"/>
    </location>
</feature>
<dbReference type="Pfam" id="PF03797">
    <property type="entry name" value="Autotransporter"/>
    <property type="match status" value="1"/>
</dbReference>
<protein>
    <recommendedName>
        <fullName evidence="2">Autotransporter domain-containing protein</fullName>
    </recommendedName>
</protein>
<dbReference type="Gene3D" id="2.40.128.130">
    <property type="entry name" value="Autotransporter beta-domain"/>
    <property type="match status" value="1"/>
</dbReference>
<name>A0A560GVN9_9PROT</name>
<feature type="domain" description="Autotransporter" evidence="2">
    <location>
        <begin position="716"/>
        <end position="998"/>
    </location>
</feature>